<dbReference type="AlphaFoldDB" id="A0A516SEJ3"/>
<organism evidence="4 5">
    <name type="scientific">Chitinimonas arctica</name>
    <dbReference type="NCBI Taxonomy" id="2594795"/>
    <lineage>
        <taxon>Bacteria</taxon>
        <taxon>Pseudomonadati</taxon>
        <taxon>Pseudomonadota</taxon>
        <taxon>Betaproteobacteria</taxon>
        <taxon>Neisseriales</taxon>
        <taxon>Chitinibacteraceae</taxon>
        <taxon>Chitinimonas</taxon>
    </lineage>
</organism>
<dbReference type="PANTHER" id="PTHR43877:SF6">
    <property type="entry name" value="GCN5-RELATED N-ACETYLTRANSFERASE"/>
    <property type="match status" value="1"/>
</dbReference>
<evidence type="ECO:0000256" key="2">
    <source>
        <dbReference type="ARBA" id="ARBA00023315"/>
    </source>
</evidence>
<dbReference type="PROSITE" id="PS51186">
    <property type="entry name" value="GNAT"/>
    <property type="match status" value="1"/>
</dbReference>
<evidence type="ECO:0000313" key="5">
    <source>
        <dbReference type="Proteomes" id="UP000317550"/>
    </source>
</evidence>
<dbReference type="InterPro" id="IPR016181">
    <property type="entry name" value="Acyl_CoA_acyltransferase"/>
</dbReference>
<evidence type="ECO:0000259" key="3">
    <source>
        <dbReference type="PROSITE" id="PS51186"/>
    </source>
</evidence>
<keyword evidence="2" id="KW-0012">Acyltransferase</keyword>
<keyword evidence="5" id="KW-1185">Reference proteome</keyword>
<dbReference type="Pfam" id="PF00583">
    <property type="entry name" value="Acetyltransf_1"/>
    <property type="match status" value="1"/>
</dbReference>
<dbReference type="Gene3D" id="3.40.630.30">
    <property type="match status" value="1"/>
</dbReference>
<evidence type="ECO:0000313" key="4">
    <source>
        <dbReference type="EMBL" id="QDQ26576.1"/>
    </source>
</evidence>
<reference evidence="5" key="1">
    <citation type="submission" date="2019-07" db="EMBL/GenBank/DDBJ databases">
        <title>Chitinimonas sp. nov., isolated from Ny-Alesund, arctica soil.</title>
        <authorList>
            <person name="Xu Q."/>
            <person name="Peng F."/>
        </authorList>
    </citation>
    <scope>NUCLEOTIDE SEQUENCE [LARGE SCALE GENOMIC DNA]</scope>
    <source>
        <strain evidence="5">R3-44</strain>
    </source>
</reference>
<accession>A0A516SEJ3</accession>
<dbReference type="Proteomes" id="UP000317550">
    <property type="component" value="Chromosome"/>
</dbReference>
<dbReference type="GO" id="GO:0016747">
    <property type="term" value="F:acyltransferase activity, transferring groups other than amino-acyl groups"/>
    <property type="evidence" value="ECO:0007669"/>
    <property type="project" value="InterPro"/>
</dbReference>
<dbReference type="EMBL" id="CP041730">
    <property type="protein sequence ID" value="QDQ26576.1"/>
    <property type="molecule type" value="Genomic_DNA"/>
</dbReference>
<dbReference type="SUPFAM" id="SSF55729">
    <property type="entry name" value="Acyl-CoA N-acyltransferases (Nat)"/>
    <property type="match status" value="1"/>
</dbReference>
<feature type="domain" description="N-acetyltransferase" evidence="3">
    <location>
        <begin position="150"/>
        <end position="293"/>
    </location>
</feature>
<dbReference type="PANTHER" id="PTHR43877">
    <property type="entry name" value="AMINOALKYLPHOSPHONATE N-ACETYLTRANSFERASE-RELATED-RELATED"/>
    <property type="match status" value="1"/>
</dbReference>
<dbReference type="InterPro" id="IPR000182">
    <property type="entry name" value="GNAT_dom"/>
</dbReference>
<protein>
    <submittedName>
        <fullName evidence="4">GNAT family N-acetyltransferase</fullName>
    </submittedName>
</protein>
<evidence type="ECO:0000256" key="1">
    <source>
        <dbReference type="ARBA" id="ARBA00022679"/>
    </source>
</evidence>
<gene>
    <name evidence="4" type="ORF">FNU76_09435</name>
</gene>
<dbReference type="OrthoDB" id="6182349at2"/>
<sequence length="293" mass="32040">MVDHSPNDSHLWFGPIDMPALAVLQPHYQTVRPGVPPLSQELTDFARGHGQHVMVAWRADVPVACLGWVSEEVAHSGRLYGAPLLATDGEAAAGLIVQLRQIAQHLNARQIRISAWAGERDKAVALVAAGFEPLFEWVNFAIDTAGAQSPDLRANRWQLVAQDQLDWTQLAALYNATFRHVPNSPPRDALNIADDWARADGLASCVFADADGHYRGFALIEEGHVNAVGVDDALRGSGLAELIYQYARANLAQRGMDRLKALVSSANPASMRFHQKLGFIEDLPRGTVYELTL</sequence>
<keyword evidence="1 4" id="KW-0808">Transferase</keyword>
<name>A0A516SEJ3_9NEIS</name>
<dbReference type="InterPro" id="IPR050832">
    <property type="entry name" value="Bact_Acetyltransf"/>
</dbReference>
<dbReference type="RefSeq" id="WP_144277970.1">
    <property type="nucleotide sequence ID" value="NZ_CP041730.1"/>
</dbReference>
<dbReference type="KEGG" id="cari:FNU76_09435"/>
<proteinExistence type="predicted"/>